<organism evidence="1 2">
    <name type="scientific">Cinnamomum micranthum f. kanehirae</name>
    <dbReference type="NCBI Taxonomy" id="337451"/>
    <lineage>
        <taxon>Eukaryota</taxon>
        <taxon>Viridiplantae</taxon>
        <taxon>Streptophyta</taxon>
        <taxon>Embryophyta</taxon>
        <taxon>Tracheophyta</taxon>
        <taxon>Spermatophyta</taxon>
        <taxon>Magnoliopsida</taxon>
        <taxon>Magnoliidae</taxon>
        <taxon>Laurales</taxon>
        <taxon>Lauraceae</taxon>
        <taxon>Cinnamomum</taxon>
    </lineage>
</organism>
<accession>A0A443P6N7</accession>
<dbReference type="EMBL" id="QPKB01000006">
    <property type="protein sequence ID" value="RWR86429.1"/>
    <property type="molecule type" value="Genomic_DNA"/>
</dbReference>
<evidence type="ECO:0000313" key="1">
    <source>
        <dbReference type="EMBL" id="RWR86429.1"/>
    </source>
</evidence>
<protein>
    <submittedName>
        <fullName evidence="1">Vesicle-fusing ATPase</fullName>
    </submittedName>
</protein>
<evidence type="ECO:0000313" key="2">
    <source>
        <dbReference type="Proteomes" id="UP000283530"/>
    </source>
</evidence>
<comment type="caution">
    <text evidence="1">The sequence shown here is derived from an EMBL/GenBank/DDBJ whole genome shotgun (WGS) entry which is preliminary data.</text>
</comment>
<dbReference type="AlphaFoldDB" id="A0A443P6N7"/>
<reference evidence="1 2" key="1">
    <citation type="journal article" date="2019" name="Nat. Plants">
        <title>Stout camphor tree genome fills gaps in understanding of flowering plant genome evolution.</title>
        <authorList>
            <person name="Chaw S.M."/>
            <person name="Liu Y.C."/>
            <person name="Wu Y.W."/>
            <person name="Wang H.Y."/>
            <person name="Lin C.I."/>
            <person name="Wu C.S."/>
            <person name="Ke H.M."/>
            <person name="Chang L.Y."/>
            <person name="Hsu C.Y."/>
            <person name="Yang H.T."/>
            <person name="Sudianto E."/>
            <person name="Hsu M.H."/>
            <person name="Wu K.P."/>
            <person name="Wang L.N."/>
            <person name="Leebens-Mack J.H."/>
            <person name="Tsai I.J."/>
        </authorList>
    </citation>
    <scope>NUCLEOTIDE SEQUENCE [LARGE SCALE GENOMIC DNA]</scope>
    <source>
        <strain evidence="2">cv. Chaw 1501</strain>
        <tissue evidence="1">Young leaves</tissue>
    </source>
</reference>
<proteinExistence type="predicted"/>
<dbReference type="STRING" id="337451.A0A443P6N7"/>
<dbReference type="Proteomes" id="UP000283530">
    <property type="component" value="Unassembled WGS sequence"/>
</dbReference>
<name>A0A443P6N7_9MAGN</name>
<sequence length="88" mass="9742">MMDCSGLTTRRRGRHSQSVLEALNVFDGNQIDTAAEALNNMPIKKLYMLVEMAVQGAEGGSSRAIYSGEEKIDINHFFDCLGDIVSFR</sequence>
<keyword evidence="2" id="KW-1185">Reference proteome</keyword>
<dbReference type="OrthoDB" id="1690240at2759"/>
<gene>
    <name evidence="1" type="ORF">CKAN_01532700</name>
</gene>